<name>A0ABV6AYD6_9DEIO</name>
<keyword evidence="2" id="KW-1185">Reference proteome</keyword>
<proteinExistence type="predicted"/>
<sequence>MTLLDFPPDLLASEQSIKIQVTGKIHALADQADWCHLNITQKTRLYESWILDPTLGGRLAALMGTEKVHRYIKDTVMRAYMRTKRPDLPTMLKRMSFRHTHLVQSYEKPHALLYDHTHLYTLTVAKEWRMALLSAYERATFVGGHLDRNLVLITDHGFDRFLDQGYRGMVESAGKRLDVDVHWVR</sequence>
<evidence type="ECO:0000313" key="1">
    <source>
        <dbReference type="EMBL" id="MFB9992518.1"/>
    </source>
</evidence>
<comment type="caution">
    <text evidence="1">The sequence shown here is derived from an EMBL/GenBank/DDBJ whole genome shotgun (WGS) entry which is preliminary data.</text>
</comment>
<dbReference type="Proteomes" id="UP001589733">
    <property type="component" value="Unassembled WGS sequence"/>
</dbReference>
<accession>A0ABV6AYD6</accession>
<organism evidence="1 2">
    <name type="scientific">Deinococcus oregonensis</name>
    <dbReference type="NCBI Taxonomy" id="1805970"/>
    <lineage>
        <taxon>Bacteria</taxon>
        <taxon>Thermotogati</taxon>
        <taxon>Deinococcota</taxon>
        <taxon>Deinococci</taxon>
        <taxon>Deinococcales</taxon>
        <taxon>Deinococcaceae</taxon>
        <taxon>Deinococcus</taxon>
    </lineage>
</organism>
<reference evidence="1 2" key="1">
    <citation type="submission" date="2024-09" db="EMBL/GenBank/DDBJ databases">
        <authorList>
            <person name="Sun Q."/>
            <person name="Mori K."/>
        </authorList>
    </citation>
    <scope>NUCLEOTIDE SEQUENCE [LARGE SCALE GENOMIC DNA]</scope>
    <source>
        <strain evidence="1 2">JCM 13503</strain>
    </source>
</reference>
<gene>
    <name evidence="1" type="ORF">ACFFLM_11125</name>
</gene>
<dbReference type="EMBL" id="JBHLYR010000032">
    <property type="protein sequence ID" value="MFB9992518.1"/>
    <property type="molecule type" value="Genomic_DNA"/>
</dbReference>
<evidence type="ECO:0000313" key="2">
    <source>
        <dbReference type="Proteomes" id="UP001589733"/>
    </source>
</evidence>
<dbReference type="RefSeq" id="WP_380009579.1">
    <property type="nucleotide sequence ID" value="NZ_JBHLYR010000032.1"/>
</dbReference>
<protein>
    <submittedName>
        <fullName evidence="1">Uncharacterized protein</fullName>
    </submittedName>
</protein>